<dbReference type="GeneID" id="82191978"/>
<evidence type="ECO:0008006" key="3">
    <source>
        <dbReference type="Google" id="ProtNLM"/>
    </source>
</evidence>
<evidence type="ECO:0000313" key="2">
    <source>
        <dbReference type="Proteomes" id="UP000014204"/>
    </source>
</evidence>
<protein>
    <recommendedName>
        <fullName evidence="3">Excisionase family DNA binding domain-containing protein</fullName>
    </recommendedName>
</protein>
<comment type="caution">
    <text evidence="1">The sequence shown here is derived from an EMBL/GenBank/DDBJ whole genome shotgun (WGS) entry which is preliminary data.</text>
</comment>
<dbReference type="Proteomes" id="UP000014204">
    <property type="component" value="Unassembled WGS sequence"/>
</dbReference>
<organism evidence="1 2">
    <name type="scientific">Adlercreutzia caecimuris B7</name>
    <dbReference type="NCBI Taxonomy" id="1235794"/>
    <lineage>
        <taxon>Bacteria</taxon>
        <taxon>Bacillati</taxon>
        <taxon>Actinomycetota</taxon>
        <taxon>Coriobacteriia</taxon>
        <taxon>Eggerthellales</taxon>
        <taxon>Eggerthellaceae</taxon>
        <taxon>Adlercreutzia</taxon>
    </lineage>
</organism>
<keyword evidence="2" id="KW-1185">Reference proteome</keyword>
<proteinExistence type="predicted"/>
<sequence length="57" mass="6538">MAVEIFTISEAAEVMGITQKAMRRRVERRCISCQKIGGRWIVALDPDDFRKKEPTAK</sequence>
<dbReference type="OrthoDB" id="4463966at2"/>
<dbReference type="HOGENOM" id="CLU_2989511_0_0_11"/>
<evidence type="ECO:0000313" key="1">
    <source>
        <dbReference type="EMBL" id="EOS51144.1"/>
    </source>
</evidence>
<dbReference type="STRING" id="1235794.C811_01562"/>
<dbReference type="AlphaFoldDB" id="R9KX63"/>
<dbReference type="RefSeq" id="WP_016309762.1">
    <property type="nucleotide sequence ID" value="NZ_KE159646.1"/>
</dbReference>
<accession>R9KX63</accession>
<gene>
    <name evidence="1" type="ORF">C811_01562</name>
</gene>
<name>R9KX63_9ACTN</name>
<dbReference type="EMBL" id="ASSY01000008">
    <property type="protein sequence ID" value="EOS51144.1"/>
    <property type="molecule type" value="Genomic_DNA"/>
</dbReference>
<reference evidence="1 2" key="1">
    <citation type="submission" date="2013-04" db="EMBL/GenBank/DDBJ databases">
        <title>The Genome Sequence of Enterorhabdus caecimuris B7.</title>
        <authorList>
            <consortium name="The Broad Institute Genomics Platform"/>
            <consortium name="The Broad Institute Genome Sequencing Center for Infectious Disease"/>
            <person name="Earl A."/>
            <person name="Xavier R."/>
            <person name="Elson C."/>
            <person name="Duck W."/>
            <person name="Walker B."/>
            <person name="Young S."/>
            <person name="Zeng Q."/>
            <person name="Gargeya S."/>
            <person name="Fitzgerald M."/>
            <person name="Haas B."/>
            <person name="Abouelleil A."/>
            <person name="Allen A.W."/>
            <person name="Alvarado L."/>
            <person name="Arachchi H.M."/>
            <person name="Berlin A.M."/>
            <person name="Chapman S.B."/>
            <person name="Gainer-Dewar J."/>
            <person name="Goldberg J."/>
            <person name="Griggs A."/>
            <person name="Gujja S."/>
            <person name="Hansen M."/>
            <person name="Howarth C."/>
            <person name="Imamovic A."/>
            <person name="Ireland A."/>
            <person name="Larimer J."/>
            <person name="McCowan C."/>
            <person name="Murphy C."/>
            <person name="Pearson M."/>
            <person name="Poon T.W."/>
            <person name="Priest M."/>
            <person name="Roberts A."/>
            <person name="Saif S."/>
            <person name="Shea T."/>
            <person name="Sisk P."/>
            <person name="Sykes S."/>
            <person name="Wortman J."/>
            <person name="Nusbaum C."/>
            <person name="Birren B."/>
        </authorList>
    </citation>
    <scope>NUCLEOTIDE SEQUENCE [LARGE SCALE GENOMIC DNA]</scope>
    <source>
        <strain evidence="1 2">B7</strain>
    </source>
</reference>